<feature type="transmembrane region" description="Helical" evidence="7">
    <location>
        <begin position="282"/>
        <end position="303"/>
    </location>
</feature>
<evidence type="ECO:0000313" key="9">
    <source>
        <dbReference type="Proteomes" id="UP000606499"/>
    </source>
</evidence>
<dbReference type="InterPro" id="IPR052031">
    <property type="entry name" value="Membrane_Transporter-Flippase"/>
</dbReference>
<feature type="transmembrane region" description="Helical" evidence="7">
    <location>
        <begin position="256"/>
        <end position="276"/>
    </location>
</feature>
<dbReference type="GO" id="GO:0005886">
    <property type="term" value="C:plasma membrane"/>
    <property type="evidence" value="ECO:0007669"/>
    <property type="project" value="UniProtKB-SubCell"/>
</dbReference>
<dbReference type="PANTHER" id="PTHR43549">
    <property type="entry name" value="MULTIDRUG RESISTANCE PROTEIN YPNP-RELATED"/>
    <property type="match status" value="1"/>
</dbReference>
<keyword evidence="3" id="KW-1003">Cell membrane</keyword>
<feature type="transmembrane region" description="Helical" evidence="7">
    <location>
        <begin position="315"/>
        <end position="335"/>
    </location>
</feature>
<feature type="transmembrane region" description="Helical" evidence="7">
    <location>
        <begin position="62"/>
        <end position="82"/>
    </location>
</feature>
<dbReference type="PIRSF" id="PIRSF006603">
    <property type="entry name" value="DinF"/>
    <property type="match status" value="1"/>
</dbReference>
<dbReference type="InterPro" id="IPR002528">
    <property type="entry name" value="MATE_fam"/>
</dbReference>
<dbReference type="CDD" id="cd13138">
    <property type="entry name" value="MATE_yoeA_like"/>
    <property type="match status" value="1"/>
</dbReference>
<feature type="transmembrane region" description="Helical" evidence="7">
    <location>
        <begin position="136"/>
        <end position="157"/>
    </location>
</feature>
<gene>
    <name evidence="8" type="ORF">H8S45_08650</name>
</gene>
<reference evidence="8" key="1">
    <citation type="submission" date="2020-08" db="EMBL/GenBank/DDBJ databases">
        <title>Genome public.</title>
        <authorList>
            <person name="Liu C."/>
            <person name="Sun Q."/>
        </authorList>
    </citation>
    <scope>NUCLEOTIDE SEQUENCE</scope>
    <source>
        <strain evidence="8">NSJ-28</strain>
    </source>
</reference>
<evidence type="ECO:0000256" key="6">
    <source>
        <dbReference type="ARBA" id="ARBA00023136"/>
    </source>
</evidence>
<dbReference type="Pfam" id="PF01554">
    <property type="entry name" value="MatE"/>
    <property type="match status" value="2"/>
</dbReference>
<comment type="subcellular location">
    <subcellularLocation>
        <location evidence="1">Cell membrane</location>
        <topology evidence="1">Multi-pass membrane protein</topology>
    </subcellularLocation>
</comment>
<dbReference type="PANTHER" id="PTHR43549:SF3">
    <property type="entry name" value="MULTIDRUG RESISTANCE PROTEIN YPNP-RELATED"/>
    <property type="match status" value="1"/>
</dbReference>
<feature type="transmembrane region" description="Helical" evidence="7">
    <location>
        <begin position="385"/>
        <end position="407"/>
    </location>
</feature>
<dbReference type="InterPro" id="IPR048279">
    <property type="entry name" value="MdtK-like"/>
</dbReference>
<keyword evidence="9" id="KW-1185">Reference proteome</keyword>
<feature type="transmembrane region" description="Helical" evidence="7">
    <location>
        <begin position="355"/>
        <end position="378"/>
    </location>
</feature>
<evidence type="ECO:0000256" key="2">
    <source>
        <dbReference type="ARBA" id="ARBA00022448"/>
    </source>
</evidence>
<dbReference type="AlphaFoldDB" id="A0A923LX42"/>
<feature type="transmembrane region" description="Helical" evidence="7">
    <location>
        <begin position="169"/>
        <end position="189"/>
    </location>
</feature>
<dbReference type="NCBIfam" id="TIGR00797">
    <property type="entry name" value="matE"/>
    <property type="match status" value="1"/>
</dbReference>
<evidence type="ECO:0000256" key="5">
    <source>
        <dbReference type="ARBA" id="ARBA00022989"/>
    </source>
</evidence>
<feature type="transmembrane region" description="Helical" evidence="7">
    <location>
        <begin position="413"/>
        <end position="437"/>
    </location>
</feature>
<evidence type="ECO:0000313" key="8">
    <source>
        <dbReference type="EMBL" id="MBC5725524.1"/>
    </source>
</evidence>
<evidence type="ECO:0000256" key="4">
    <source>
        <dbReference type="ARBA" id="ARBA00022692"/>
    </source>
</evidence>
<keyword evidence="6 7" id="KW-0472">Membrane</keyword>
<feature type="transmembrane region" description="Helical" evidence="7">
    <location>
        <begin position="94"/>
        <end position="116"/>
    </location>
</feature>
<accession>A0A923LX42</accession>
<evidence type="ECO:0000256" key="3">
    <source>
        <dbReference type="ARBA" id="ARBA00022475"/>
    </source>
</evidence>
<evidence type="ECO:0000256" key="1">
    <source>
        <dbReference type="ARBA" id="ARBA00004651"/>
    </source>
</evidence>
<feature type="transmembrane region" description="Helical" evidence="7">
    <location>
        <begin position="21"/>
        <end position="42"/>
    </location>
</feature>
<organism evidence="8 9">
    <name type="scientific">Agathobaculum faecis</name>
    <dbReference type="NCBI Taxonomy" id="2763013"/>
    <lineage>
        <taxon>Bacteria</taxon>
        <taxon>Bacillati</taxon>
        <taxon>Bacillota</taxon>
        <taxon>Clostridia</taxon>
        <taxon>Eubacteriales</taxon>
        <taxon>Butyricicoccaceae</taxon>
        <taxon>Agathobaculum</taxon>
    </lineage>
</organism>
<name>A0A923LX42_9FIRM</name>
<comment type="caution">
    <text evidence="8">The sequence shown here is derived from an EMBL/GenBank/DDBJ whole genome shotgun (WGS) entry which is preliminary data.</text>
</comment>
<protein>
    <submittedName>
        <fullName evidence="8">MATE family efflux transporter</fullName>
    </submittedName>
</protein>
<dbReference type="GO" id="GO:0015297">
    <property type="term" value="F:antiporter activity"/>
    <property type="evidence" value="ECO:0007669"/>
    <property type="project" value="InterPro"/>
</dbReference>
<dbReference type="Proteomes" id="UP000606499">
    <property type="component" value="Unassembled WGS sequence"/>
</dbReference>
<feature type="transmembrane region" description="Helical" evidence="7">
    <location>
        <begin position="195"/>
        <end position="214"/>
    </location>
</feature>
<dbReference type="EMBL" id="JACOPL010000007">
    <property type="protein sequence ID" value="MBC5725524.1"/>
    <property type="molecule type" value="Genomic_DNA"/>
</dbReference>
<dbReference type="RefSeq" id="WP_186949955.1">
    <property type="nucleotide sequence ID" value="NZ_JACOPL010000007.1"/>
</dbReference>
<keyword evidence="5 7" id="KW-1133">Transmembrane helix</keyword>
<evidence type="ECO:0000256" key="7">
    <source>
        <dbReference type="SAM" id="Phobius"/>
    </source>
</evidence>
<proteinExistence type="predicted"/>
<keyword evidence="2" id="KW-0813">Transport</keyword>
<sequence length="449" mass="48066">MTEKNLLTEGRVLPVLMRFTVPFLIANIIQALYGAVDLAVIGWFCDPASVAAVSTGTQVTQIVTSLITGLTLGGTILVGKYTGMRDEEQTCKSIGTTLTVFAAFSVVLMLLVIGLASPILTALQTPEEAFVLARQYVVTCGWGIPFICGYNAISAILRGYGDSQRPMLFIALACVLNIAGDLLLTGVFGWGVRGVAVATIAAQAVSMVCAIVYLNRGHFIFKFTLRNLRIDGARARELARVGIPISFQELMVRISFLYLTAVVNALGVDAASAVGVASKYDVFAMLPATSVASALAAFTAQNYGAQRPARVRTAVGAGLGFALAAAACFFLWAQLSPQSMIGLFTRDAATIAAGVPFFRACSFDYLMVTFVFCLNGYLNGRSKTLFTMFSCCFGALCVRIPLLYLVQTYRPDSLFLLGCVAPLVSGVMAVYTIAYTVRQFRLDLRPALC</sequence>
<keyword evidence="4 7" id="KW-0812">Transmembrane</keyword>
<dbReference type="GO" id="GO:0042910">
    <property type="term" value="F:xenobiotic transmembrane transporter activity"/>
    <property type="evidence" value="ECO:0007669"/>
    <property type="project" value="InterPro"/>
</dbReference>